<dbReference type="InterPro" id="IPR026265">
    <property type="entry name" value="LptC"/>
</dbReference>
<proteinExistence type="predicted"/>
<keyword evidence="4 6" id="KW-1133">Transmembrane helix</keyword>
<sequence length="186" mass="20797">MDRGGAPMNRRNLLWIAAAAIVALWWWQRENRGAVLPLAEDPVRLSLTNSTLYQYDADGAQVSVLHSPQAEHLKNGEDRLDQPEMRVRLKNGERSLRAALAERNAAKNRITLSGGVVGEQTSGTHHYHVTTASLHYHPEQQQAETADPITLTSETSRTEAIGARWDMNTNHFTLDHNLKSTYEPAP</sequence>
<evidence type="ECO:0000313" key="8">
    <source>
        <dbReference type="Proteomes" id="UP000004870"/>
    </source>
</evidence>
<dbReference type="Gene3D" id="2.60.450.10">
    <property type="entry name" value="Lipopolysaccharide (LPS) transport protein A like domain"/>
    <property type="match status" value="1"/>
</dbReference>
<organism evidence="7 8">
    <name type="scientific">Cardiobacterium hominis (strain ATCC 15826 / DSM 8339 / NCTC 10426 / 6573)</name>
    <dbReference type="NCBI Taxonomy" id="638300"/>
    <lineage>
        <taxon>Bacteria</taxon>
        <taxon>Pseudomonadati</taxon>
        <taxon>Pseudomonadota</taxon>
        <taxon>Gammaproteobacteria</taxon>
        <taxon>Cardiobacteriales</taxon>
        <taxon>Cardiobacteriaceae</taxon>
        <taxon>Cardiobacterium</taxon>
    </lineage>
</organism>
<dbReference type="PANTHER" id="PTHR37481:SF1">
    <property type="entry name" value="LIPOPOLYSACCHARIDE EXPORT SYSTEM PROTEIN LPTC"/>
    <property type="match status" value="1"/>
</dbReference>
<dbReference type="EMBL" id="ACKY01000027">
    <property type="protein sequence ID" value="EEV89299.1"/>
    <property type="molecule type" value="Genomic_DNA"/>
</dbReference>
<dbReference type="Proteomes" id="UP000004870">
    <property type="component" value="Unassembled WGS sequence"/>
</dbReference>
<dbReference type="Pfam" id="PF06835">
    <property type="entry name" value="LptC"/>
    <property type="match status" value="1"/>
</dbReference>
<name>C8N801_CARH6</name>
<keyword evidence="3 6" id="KW-0812">Transmembrane</keyword>
<dbReference type="HOGENOM" id="CLU_1451985_0_0_6"/>
<protein>
    <recommendedName>
        <fullName evidence="9">LPS export ABC transporter periplasmic protein LptC</fullName>
    </recommendedName>
</protein>
<accession>C8N801</accession>
<reference evidence="7 8" key="1">
    <citation type="submission" date="2009-08" db="EMBL/GenBank/DDBJ databases">
        <authorList>
            <person name="Qin X."/>
            <person name="Bachman B."/>
            <person name="Battles P."/>
            <person name="Bell A."/>
            <person name="Bess C."/>
            <person name="Bickham C."/>
            <person name="Chaboub L."/>
            <person name="Chen D."/>
            <person name="Coyle M."/>
            <person name="Deiros D.R."/>
            <person name="Dinh H."/>
            <person name="Forbes L."/>
            <person name="Fowler G."/>
            <person name="Francisco L."/>
            <person name="Fu Q."/>
            <person name="Gubbala S."/>
            <person name="Hale W."/>
            <person name="Han Y."/>
            <person name="Hemphill L."/>
            <person name="Highlander S.K."/>
            <person name="Hirani K."/>
            <person name="Hogues M."/>
            <person name="Jackson L."/>
            <person name="Jakkamsetti A."/>
            <person name="Javaid M."/>
            <person name="Jiang H."/>
            <person name="Korchina V."/>
            <person name="Kovar C."/>
            <person name="Lara F."/>
            <person name="Lee S."/>
            <person name="Mata R."/>
            <person name="Mathew T."/>
            <person name="Moen C."/>
            <person name="Morales K."/>
            <person name="Munidasa M."/>
            <person name="Nazareth L."/>
            <person name="Ngo R."/>
            <person name="Nguyen L."/>
            <person name="Okwuonu G."/>
            <person name="Ongeri F."/>
            <person name="Patil S."/>
            <person name="Petrosino J."/>
            <person name="Pham C."/>
            <person name="Pham P."/>
            <person name="Pu L.-L."/>
            <person name="Puazo M."/>
            <person name="Raj R."/>
            <person name="Reid J."/>
            <person name="Rouhana J."/>
            <person name="Saada N."/>
            <person name="Shang Y."/>
            <person name="Simmons D."/>
            <person name="Thornton R."/>
            <person name="Warren J."/>
            <person name="Weissenberger G."/>
            <person name="Zhang J."/>
            <person name="Zhang L."/>
            <person name="Zhou C."/>
            <person name="Zhu D."/>
            <person name="Muzny D."/>
            <person name="Worley K."/>
            <person name="Gibbs R."/>
        </authorList>
    </citation>
    <scope>NUCLEOTIDE SEQUENCE [LARGE SCALE GENOMIC DNA]</scope>
    <source>
        <strain evidence="8">ATCC 15826 / DSM 8339 / NCTC 10426 / 6573</strain>
    </source>
</reference>
<evidence type="ECO:0000256" key="5">
    <source>
        <dbReference type="ARBA" id="ARBA00023136"/>
    </source>
</evidence>
<dbReference type="GO" id="GO:0015221">
    <property type="term" value="F:lipopolysaccharide transmembrane transporter activity"/>
    <property type="evidence" value="ECO:0007669"/>
    <property type="project" value="InterPro"/>
</dbReference>
<keyword evidence="1" id="KW-1003">Cell membrane</keyword>
<comment type="caution">
    <text evidence="7">The sequence shown here is derived from an EMBL/GenBank/DDBJ whole genome shotgun (WGS) entry which is preliminary data.</text>
</comment>
<dbReference type="GO" id="GO:0030288">
    <property type="term" value="C:outer membrane-bounded periplasmic space"/>
    <property type="evidence" value="ECO:0007669"/>
    <property type="project" value="TreeGrafter"/>
</dbReference>
<dbReference type="InterPro" id="IPR010664">
    <property type="entry name" value="LipoPS_assembly_LptC-rel"/>
</dbReference>
<dbReference type="InterPro" id="IPR052363">
    <property type="entry name" value="LPS_export_LptC"/>
</dbReference>
<evidence type="ECO:0000256" key="2">
    <source>
        <dbReference type="ARBA" id="ARBA00022519"/>
    </source>
</evidence>
<keyword evidence="8" id="KW-1185">Reference proteome</keyword>
<gene>
    <name evidence="7" type="ORF">HMPREF0198_0628</name>
</gene>
<evidence type="ECO:0008006" key="9">
    <source>
        <dbReference type="Google" id="ProtNLM"/>
    </source>
</evidence>
<feature type="transmembrane region" description="Helical" evidence="6">
    <location>
        <begin position="12"/>
        <end position="28"/>
    </location>
</feature>
<evidence type="ECO:0000256" key="1">
    <source>
        <dbReference type="ARBA" id="ARBA00022475"/>
    </source>
</evidence>
<dbReference type="STRING" id="2718.CHUV0807_0068"/>
<dbReference type="NCBIfam" id="TIGR04409">
    <property type="entry name" value="LptC_YrbK"/>
    <property type="match status" value="1"/>
</dbReference>
<evidence type="ECO:0000256" key="6">
    <source>
        <dbReference type="SAM" id="Phobius"/>
    </source>
</evidence>
<dbReference type="AlphaFoldDB" id="C8N801"/>
<dbReference type="PANTHER" id="PTHR37481">
    <property type="entry name" value="LIPOPOLYSACCHARIDE EXPORT SYSTEM PROTEIN LPTC"/>
    <property type="match status" value="1"/>
</dbReference>
<evidence type="ECO:0000313" key="7">
    <source>
        <dbReference type="EMBL" id="EEV89299.1"/>
    </source>
</evidence>
<keyword evidence="5 6" id="KW-0472">Membrane</keyword>
<evidence type="ECO:0000256" key="4">
    <source>
        <dbReference type="ARBA" id="ARBA00022989"/>
    </source>
</evidence>
<dbReference type="GO" id="GO:0017089">
    <property type="term" value="F:glycolipid transfer activity"/>
    <property type="evidence" value="ECO:0007669"/>
    <property type="project" value="TreeGrafter"/>
</dbReference>
<keyword evidence="2" id="KW-0997">Cell inner membrane</keyword>
<evidence type="ECO:0000256" key="3">
    <source>
        <dbReference type="ARBA" id="ARBA00022692"/>
    </source>
</evidence>
<dbReference type="GO" id="GO:0005886">
    <property type="term" value="C:plasma membrane"/>
    <property type="evidence" value="ECO:0007669"/>
    <property type="project" value="InterPro"/>
</dbReference>